<proteinExistence type="predicted"/>
<dbReference type="AlphaFoldDB" id="A0A7S3M9E2"/>
<organism evidence="2">
    <name type="scientific">Spumella elongata</name>
    <dbReference type="NCBI Taxonomy" id="89044"/>
    <lineage>
        <taxon>Eukaryota</taxon>
        <taxon>Sar</taxon>
        <taxon>Stramenopiles</taxon>
        <taxon>Ochrophyta</taxon>
        <taxon>Chrysophyceae</taxon>
        <taxon>Chromulinales</taxon>
        <taxon>Chromulinaceae</taxon>
        <taxon>Spumella</taxon>
    </lineage>
</organism>
<reference evidence="2" key="1">
    <citation type="submission" date="2021-01" db="EMBL/GenBank/DDBJ databases">
        <authorList>
            <person name="Corre E."/>
            <person name="Pelletier E."/>
            <person name="Niang G."/>
            <person name="Scheremetjew M."/>
            <person name="Finn R."/>
            <person name="Kale V."/>
            <person name="Holt S."/>
            <person name="Cochrane G."/>
            <person name="Meng A."/>
            <person name="Brown T."/>
            <person name="Cohen L."/>
        </authorList>
    </citation>
    <scope>NUCLEOTIDE SEQUENCE</scope>
    <source>
        <strain evidence="2">CCAP 955/1</strain>
    </source>
</reference>
<accession>A0A7S3M9E2</accession>
<keyword evidence="1" id="KW-0812">Transmembrane</keyword>
<keyword evidence="1" id="KW-1133">Transmembrane helix</keyword>
<protein>
    <submittedName>
        <fullName evidence="2">Uncharacterized protein</fullName>
    </submittedName>
</protein>
<evidence type="ECO:0000256" key="1">
    <source>
        <dbReference type="SAM" id="Phobius"/>
    </source>
</evidence>
<keyword evidence="1" id="KW-0472">Membrane</keyword>
<sequence length="100" mass="10686">MEKSTAAVIFFTPGAAKHDMPWVKSALKGCLKAKPPRSRLPLPDEVVYGLAGILLSLGHKAVALMVILGKEEYMRPMEMVSLSGEDLRAPVGGAQVGLQL</sequence>
<evidence type="ECO:0000313" key="2">
    <source>
        <dbReference type="EMBL" id="CAE0291068.1"/>
    </source>
</evidence>
<gene>
    <name evidence="2" type="ORF">SELO1098_LOCUS19913</name>
</gene>
<dbReference type="EMBL" id="HBIC01038836">
    <property type="protein sequence ID" value="CAE0291068.1"/>
    <property type="molecule type" value="Transcribed_RNA"/>
</dbReference>
<name>A0A7S3M9E2_9STRA</name>
<feature type="transmembrane region" description="Helical" evidence="1">
    <location>
        <begin position="46"/>
        <end position="69"/>
    </location>
</feature>